<dbReference type="InterPro" id="IPR036961">
    <property type="entry name" value="Kinesin_motor_dom_sf"/>
</dbReference>
<dbReference type="InterPro" id="IPR027640">
    <property type="entry name" value="Kinesin-like_fam"/>
</dbReference>
<gene>
    <name evidence="3" type="ORF">ACHAW5_004790</name>
</gene>
<dbReference type="Proteomes" id="UP001530315">
    <property type="component" value="Unassembled WGS sequence"/>
</dbReference>
<name>A0ABD3N1L4_9STRA</name>
<dbReference type="EMBL" id="JALLAZ020001641">
    <property type="protein sequence ID" value="KAL3769978.1"/>
    <property type="molecule type" value="Genomic_DNA"/>
</dbReference>
<dbReference type="GO" id="GO:0003774">
    <property type="term" value="F:cytoskeletal motor activity"/>
    <property type="evidence" value="ECO:0007669"/>
    <property type="project" value="UniProtKB-UniRule"/>
</dbReference>
<comment type="caution">
    <text evidence="3">The sequence shown here is derived from an EMBL/GenBank/DDBJ whole genome shotgun (WGS) entry which is preliminary data.</text>
</comment>
<dbReference type="PANTHER" id="PTHR24115:SF545">
    <property type="entry name" value="KINESIN-LIKE PROTEIN KIP2"/>
    <property type="match status" value="1"/>
</dbReference>
<organism evidence="3 4">
    <name type="scientific">Stephanodiscus triporus</name>
    <dbReference type="NCBI Taxonomy" id="2934178"/>
    <lineage>
        <taxon>Eukaryota</taxon>
        <taxon>Sar</taxon>
        <taxon>Stramenopiles</taxon>
        <taxon>Ochrophyta</taxon>
        <taxon>Bacillariophyta</taxon>
        <taxon>Coscinodiscophyceae</taxon>
        <taxon>Thalassiosirophycidae</taxon>
        <taxon>Stephanodiscales</taxon>
        <taxon>Stephanodiscaceae</taxon>
        <taxon>Stephanodiscus</taxon>
    </lineage>
</organism>
<dbReference type="PRINTS" id="PR00380">
    <property type="entry name" value="KINESINHEAVY"/>
</dbReference>
<keyword evidence="1" id="KW-0067">ATP-binding</keyword>
<dbReference type="PANTHER" id="PTHR24115">
    <property type="entry name" value="KINESIN-RELATED"/>
    <property type="match status" value="1"/>
</dbReference>
<reference evidence="3 4" key="1">
    <citation type="submission" date="2024-10" db="EMBL/GenBank/DDBJ databases">
        <title>Updated reference genomes for cyclostephanoid diatoms.</title>
        <authorList>
            <person name="Roberts W.R."/>
            <person name="Alverson A.J."/>
        </authorList>
    </citation>
    <scope>NUCLEOTIDE SEQUENCE [LARGE SCALE GENOMIC DNA]</scope>
    <source>
        <strain evidence="3 4">AJA276-08</strain>
    </source>
</reference>
<dbReference type="InterPro" id="IPR027417">
    <property type="entry name" value="P-loop_NTPase"/>
</dbReference>
<comment type="similarity">
    <text evidence="1">Belongs to the TRAFAC class myosin-kinesin ATPase superfamily. Kinesin family.</text>
</comment>
<keyword evidence="1" id="KW-0547">Nucleotide-binding</keyword>
<dbReference type="SUPFAM" id="SSF52540">
    <property type="entry name" value="P-loop containing nucleoside triphosphate hydrolases"/>
    <property type="match status" value="1"/>
</dbReference>
<evidence type="ECO:0000256" key="1">
    <source>
        <dbReference type="PROSITE-ProRule" id="PRU00283"/>
    </source>
</evidence>
<feature type="domain" description="Kinesin motor" evidence="2">
    <location>
        <begin position="96"/>
        <end position="425"/>
    </location>
</feature>
<proteinExistence type="inferred from homology"/>
<sequence length="425" mass="47709">MGNVALSSSRNIGDAASDGCSMCSIFALPKTRSDCVLPKKRYNTILTSDLSFWWRLERLHIEHDVYFPSELPRDHTWRSLFLDLNRKRYLWDADYNISAYARLKPRSADCSHFRNNRKIILLLHQRLALIRIDYRLETSEGVLRVLKERRGWFKERWDEIESPKVGDDAAQELELTPGMKMIDSKNARVVVLDLTKGLREFNFDGVLKDDLRQVDVYNFSTRGLVCDVINGVNATCLVYGQTGSGKTFAMFGEPEPQGSSSGLSGICTISVSFVEIYGNDILDLLQQGRRCGHKVSAQKCVLDGKAEVEVESVDDVMRLLSLAEAQKRKASTAMNSRSSRAHSIFIVSLKQKCVDNGKSINSKLFLADLGGYEEELACIGQLKHVDALKVALEEALKGSNKNDLTNMADSPLSQYSAGFLKSDRM</sequence>
<evidence type="ECO:0000313" key="4">
    <source>
        <dbReference type="Proteomes" id="UP001530315"/>
    </source>
</evidence>
<dbReference type="AlphaFoldDB" id="A0ABD3N1L4"/>
<feature type="binding site" evidence="1">
    <location>
        <begin position="240"/>
        <end position="247"/>
    </location>
    <ligand>
        <name>ATP</name>
        <dbReference type="ChEBI" id="CHEBI:30616"/>
    </ligand>
</feature>
<accession>A0ABD3N1L4</accession>
<dbReference type="PROSITE" id="PS50067">
    <property type="entry name" value="KINESIN_MOTOR_2"/>
    <property type="match status" value="1"/>
</dbReference>
<dbReference type="GO" id="GO:0005524">
    <property type="term" value="F:ATP binding"/>
    <property type="evidence" value="ECO:0007669"/>
    <property type="project" value="UniProtKB-UniRule"/>
</dbReference>
<dbReference type="SMART" id="SM00129">
    <property type="entry name" value="KISc"/>
    <property type="match status" value="1"/>
</dbReference>
<dbReference type="InterPro" id="IPR001752">
    <property type="entry name" value="Kinesin_motor_dom"/>
</dbReference>
<keyword evidence="4" id="KW-1185">Reference proteome</keyword>
<dbReference type="Gene3D" id="3.40.850.10">
    <property type="entry name" value="Kinesin motor domain"/>
    <property type="match status" value="1"/>
</dbReference>
<dbReference type="Pfam" id="PF00225">
    <property type="entry name" value="Kinesin"/>
    <property type="match status" value="1"/>
</dbReference>
<protein>
    <recommendedName>
        <fullName evidence="2">Kinesin motor domain-containing protein</fullName>
    </recommendedName>
</protein>
<evidence type="ECO:0000259" key="2">
    <source>
        <dbReference type="PROSITE" id="PS50067"/>
    </source>
</evidence>
<evidence type="ECO:0000313" key="3">
    <source>
        <dbReference type="EMBL" id="KAL3769978.1"/>
    </source>
</evidence>
<keyword evidence="1" id="KW-0505">Motor protein</keyword>